<dbReference type="InterPro" id="IPR018490">
    <property type="entry name" value="cNMP-bd_dom_sf"/>
</dbReference>
<dbReference type="SUPFAM" id="SSF49879">
    <property type="entry name" value="SMAD/FHA domain"/>
    <property type="match status" value="2"/>
</dbReference>
<dbReference type="InterPro" id="IPR000595">
    <property type="entry name" value="cNMP-bd_dom"/>
</dbReference>
<name>A0A418ALM7_9STRA</name>
<organism evidence="3 4">
    <name type="scientific">Aphanomyces invadans</name>
    <dbReference type="NCBI Taxonomy" id="157072"/>
    <lineage>
        <taxon>Eukaryota</taxon>
        <taxon>Sar</taxon>
        <taxon>Stramenopiles</taxon>
        <taxon>Oomycota</taxon>
        <taxon>Saprolegniomycetes</taxon>
        <taxon>Saprolegniales</taxon>
        <taxon>Verrucalvaceae</taxon>
        <taxon>Aphanomyces</taxon>
    </lineage>
</organism>
<evidence type="ECO:0000256" key="1">
    <source>
        <dbReference type="SAM" id="MobiDB-lite"/>
    </source>
</evidence>
<proteinExistence type="predicted"/>
<evidence type="ECO:0000313" key="4">
    <source>
        <dbReference type="Proteomes" id="UP000285060"/>
    </source>
</evidence>
<dbReference type="AlphaFoldDB" id="A0A418ALM7"/>
<dbReference type="CDD" id="cd00060">
    <property type="entry name" value="FHA"/>
    <property type="match status" value="2"/>
</dbReference>
<dbReference type="SUPFAM" id="SSF51206">
    <property type="entry name" value="cAMP-binding domain-like"/>
    <property type="match status" value="1"/>
</dbReference>
<dbReference type="VEuPathDB" id="FungiDB:H310_11873"/>
<dbReference type="EMBL" id="QUSY01001301">
    <property type="protein sequence ID" value="RHY25410.1"/>
    <property type="molecule type" value="Genomic_DNA"/>
</dbReference>
<comment type="caution">
    <text evidence="3">The sequence shown here is derived from an EMBL/GenBank/DDBJ whole genome shotgun (WGS) entry which is preliminary data.</text>
</comment>
<dbReference type="InterPro" id="IPR008984">
    <property type="entry name" value="SMAD_FHA_dom_sf"/>
</dbReference>
<feature type="region of interest" description="Disordered" evidence="1">
    <location>
        <begin position="1"/>
        <end position="23"/>
    </location>
</feature>
<dbReference type="InterPro" id="IPR014710">
    <property type="entry name" value="RmlC-like_jellyroll"/>
</dbReference>
<dbReference type="PROSITE" id="PS50042">
    <property type="entry name" value="CNMP_BINDING_3"/>
    <property type="match status" value="1"/>
</dbReference>
<feature type="compositionally biased region" description="Basic and acidic residues" evidence="1">
    <location>
        <begin position="1"/>
        <end position="17"/>
    </location>
</feature>
<dbReference type="Gene3D" id="2.60.120.10">
    <property type="entry name" value="Jelly Rolls"/>
    <property type="match status" value="1"/>
</dbReference>
<gene>
    <name evidence="3" type="ORF">DYB32_008334</name>
</gene>
<evidence type="ECO:0000313" key="3">
    <source>
        <dbReference type="EMBL" id="RHY25410.1"/>
    </source>
</evidence>
<dbReference type="Proteomes" id="UP000285060">
    <property type="component" value="Unassembled WGS sequence"/>
</dbReference>
<dbReference type="Gene3D" id="2.60.200.20">
    <property type="match status" value="1"/>
</dbReference>
<sequence>MEVKRVPVVEKADKPPPPKETQFGQAVDIRTQVCIRNLAQQTKLTKTATILEPSKLVLQLHHREPNDVVRVVTSPKHTLWFGSLHSSDIICPTLERLHAKIEFDGQRYLLMDFSNETRIVVGEIPVQIVADDVLVVGDNQFKIIEFKDDALSTPVLDIQILRVSTRKHSHTKKYMPIRLDLPPNKLLHVGRSPQCNITLSNYTMKLVQFSILYENDRVWVMPLNGTLNQGLYRLLSRRERQHEETVNGTVVPVVSTTSPAVQLHKDSVFKIGCSEIEVVYVKHQPSSVSPDTQDQMNDRYSILQNLPWFLLSQNLPGFFAETGHLASHCKVQTVAAGEYIYGEGDDATRAFVVMRGSVLLFRSKGAVVVVR</sequence>
<keyword evidence="4" id="KW-1185">Reference proteome</keyword>
<evidence type="ECO:0000259" key="2">
    <source>
        <dbReference type="PROSITE" id="PS50042"/>
    </source>
</evidence>
<accession>A0A418ALM7</accession>
<reference evidence="3 4" key="1">
    <citation type="submission" date="2018-08" db="EMBL/GenBank/DDBJ databases">
        <title>Aphanomyces genome sequencing and annotation.</title>
        <authorList>
            <person name="Minardi D."/>
            <person name="Oidtmann B."/>
            <person name="Van Der Giezen M."/>
            <person name="Studholme D.J."/>
        </authorList>
    </citation>
    <scope>NUCLEOTIDE SEQUENCE [LARGE SCALE GENOMIC DNA]</scope>
    <source>
        <strain evidence="3 4">NJM0002</strain>
    </source>
</reference>
<protein>
    <recommendedName>
        <fullName evidence="2">Cyclic nucleotide-binding domain-containing protein</fullName>
    </recommendedName>
</protein>
<feature type="domain" description="Cyclic nucleotide-binding" evidence="2">
    <location>
        <begin position="336"/>
        <end position="371"/>
    </location>
</feature>